<dbReference type="CDD" id="cd00427">
    <property type="entry name" value="Ribosomal_L29_HIP"/>
    <property type="match status" value="1"/>
</dbReference>
<dbReference type="Pfam" id="PF00831">
    <property type="entry name" value="Ribosomal_L29"/>
    <property type="match status" value="1"/>
</dbReference>
<evidence type="ECO:0000256" key="6">
    <source>
        <dbReference type="SAM" id="MobiDB-lite"/>
    </source>
</evidence>
<evidence type="ECO:0000313" key="9">
    <source>
        <dbReference type="Proteomes" id="UP001497512"/>
    </source>
</evidence>
<dbReference type="InterPro" id="IPR050063">
    <property type="entry name" value="Ribosomal_protein_uL29"/>
</dbReference>
<sequence>MAMASLASNLSFLASSLKLVDSVGSRSSMHNGVQTVAMTAGKQQRSRAGGPMKVVMMAKREQELVDIRKMSQEEINETVIDLKGELFLLRTKKATRQEYKSSEFRRMRKQIARMLTVRREREIEQGITMRESRKLDRKWKKSIVPRPPPSYAATLAEQAKK</sequence>
<dbReference type="PANTHER" id="PTHR10916">
    <property type="entry name" value="60S RIBOSOMAL PROTEIN L35/50S RIBOSOMAL PROTEIN L29"/>
    <property type="match status" value="1"/>
</dbReference>
<evidence type="ECO:0000256" key="5">
    <source>
        <dbReference type="ARBA" id="ARBA00042960"/>
    </source>
</evidence>
<feature type="chain" id="PRO_5046925044" description="Large ribosomal subunit protein uL29c" evidence="7">
    <location>
        <begin position="23"/>
        <end position="161"/>
    </location>
</feature>
<proteinExistence type="inferred from homology"/>
<dbReference type="InterPro" id="IPR001854">
    <property type="entry name" value="Ribosomal_uL29"/>
</dbReference>
<gene>
    <name evidence="8" type="ORF">CSSPTR1EN2_LOCUS10318</name>
</gene>
<evidence type="ECO:0000256" key="3">
    <source>
        <dbReference type="ARBA" id="ARBA00023274"/>
    </source>
</evidence>
<organism evidence="8 9">
    <name type="scientific">Sphagnum troendelagicum</name>
    <dbReference type="NCBI Taxonomy" id="128251"/>
    <lineage>
        <taxon>Eukaryota</taxon>
        <taxon>Viridiplantae</taxon>
        <taxon>Streptophyta</taxon>
        <taxon>Embryophyta</taxon>
        <taxon>Bryophyta</taxon>
        <taxon>Sphagnophytina</taxon>
        <taxon>Sphagnopsida</taxon>
        <taxon>Sphagnales</taxon>
        <taxon>Sphagnaceae</taxon>
        <taxon>Sphagnum</taxon>
    </lineage>
</organism>
<dbReference type="Proteomes" id="UP001497512">
    <property type="component" value="Chromosome 18"/>
</dbReference>
<dbReference type="EMBL" id="OZ019910">
    <property type="protein sequence ID" value="CAK9210755.1"/>
    <property type="molecule type" value="Genomic_DNA"/>
</dbReference>
<evidence type="ECO:0000256" key="1">
    <source>
        <dbReference type="ARBA" id="ARBA00009254"/>
    </source>
</evidence>
<reference evidence="8" key="1">
    <citation type="submission" date="2024-02" db="EMBL/GenBank/DDBJ databases">
        <authorList>
            <consortium name="ELIXIR-Norway"/>
            <consortium name="Elixir Norway"/>
        </authorList>
    </citation>
    <scope>NUCLEOTIDE SEQUENCE</scope>
</reference>
<dbReference type="SUPFAM" id="SSF46561">
    <property type="entry name" value="Ribosomal protein L29 (L29p)"/>
    <property type="match status" value="1"/>
</dbReference>
<evidence type="ECO:0000256" key="4">
    <source>
        <dbReference type="ARBA" id="ARBA00040028"/>
    </source>
</evidence>
<keyword evidence="2" id="KW-0689">Ribosomal protein</keyword>
<dbReference type="InterPro" id="IPR036049">
    <property type="entry name" value="Ribosomal_uL29_sf"/>
</dbReference>
<accession>A0ABP0U231</accession>
<dbReference type="NCBIfam" id="TIGR00012">
    <property type="entry name" value="L29"/>
    <property type="match status" value="1"/>
</dbReference>
<keyword evidence="9" id="KW-1185">Reference proteome</keyword>
<dbReference type="HAMAP" id="MF_00374">
    <property type="entry name" value="Ribosomal_uL29"/>
    <property type="match status" value="1"/>
</dbReference>
<dbReference type="Gene3D" id="1.10.287.310">
    <property type="match status" value="1"/>
</dbReference>
<feature type="region of interest" description="Disordered" evidence="6">
    <location>
        <begin position="133"/>
        <end position="161"/>
    </location>
</feature>
<feature type="signal peptide" evidence="7">
    <location>
        <begin position="1"/>
        <end position="22"/>
    </location>
</feature>
<keyword evidence="7" id="KW-0732">Signal</keyword>
<name>A0ABP0U231_9BRYO</name>
<evidence type="ECO:0000313" key="8">
    <source>
        <dbReference type="EMBL" id="CAK9210755.1"/>
    </source>
</evidence>
<evidence type="ECO:0000256" key="2">
    <source>
        <dbReference type="ARBA" id="ARBA00022980"/>
    </source>
</evidence>
<keyword evidence="3" id="KW-0687">Ribonucleoprotein</keyword>
<protein>
    <recommendedName>
        <fullName evidence="4">Large ribosomal subunit protein uL29c</fullName>
    </recommendedName>
    <alternativeName>
        <fullName evidence="5">50S ribosomal protein L29, chloroplastic</fullName>
    </alternativeName>
</protein>
<dbReference type="PANTHER" id="PTHR10916:SF0">
    <property type="entry name" value="LARGE RIBOSOMAL SUBUNIT PROTEIN UL29C"/>
    <property type="match status" value="1"/>
</dbReference>
<evidence type="ECO:0000256" key="7">
    <source>
        <dbReference type="SAM" id="SignalP"/>
    </source>
</evidence>
<comment type="similarity">
    <text evidence="1">Belongs to the universal ribosomal protein uL29 family.</text>
</comment>